<accession>A0ABV0Y6Y8</accession>
<evidence type="ECO:0000313" key="2">
    <source>
        <dbReference type="Proteomes" id="UP001469553"/>
    </source>
</evidence>
<reference evidence="1 2" key="1">
    <citation type="submission" date="2021-06" db="EMBL/GenBank/DDBJ databases">
        <authorList>
            <person name="Palmer J.M."/>
        </authorList>
    </citation>
    <scope>NUCLEOTIDE SEQUENCE [LARGE SCALE GENOMIC DNA]</scope>
    <source>
        <strain evidence="1 2">AS_MEX2019</strain>
        <tissue evidence="1">Muscle</tissue>
    </source>
</reference>
<dbReference type="Proteomes" id="UP001469553">
    <property type="component" value="Unassembled WGS sequence"/>
</dbReference>
<gene>
    <name evidence="1" type="ORF">AMECASPLE_031474</name>
</gene>
<name>A0ABV0Y6Y8_9TELE</name>
<dbReference type="EMBL" id="JAHRIP010022729">
    <property type="protein sequence ID" value="MEQ2289295.1"/>
    <property type="molecule type" value="Genomic_DNA"/>
</dbReference>
<keyword evidence="2" id="KW-1185">Reference proteome</keyword>
<sequence length="105" mass="11599">MINTSIKDVGKKIQSISVVVFNWVMENTLQTFSFPVAPRLCSPNKDSGQPHLPEIPPFLELQFHSPWEVVITALGYRGDKHGTARPVPFSKGSALTVDPVAEARK</sequence>
<comment type="caution">
    <text evidence="1">The sequence shown here is derived from an EMBL/GenBank/DDBJ whole genome shotgun (WGS) entry which is preliminary data.</text>
</comment>
<organism evidence="1 2">
    <name type="scientific">Ameca splendens</name>
    <dbReference type="NCBI Taxonomy" id="208324"/>
    <lineage>
        <taxon>Eukaryota</taxon>
        <taxon>Metazoa</taxon>
        <taxon>Chordata</taxon>
        <taxon>Craniata</taxon>
        <taxon>Vertebrata</taxon>
        <taxon>Euteleostomi</taxon>
        <taxon>Actinopterygii</taxon>
        <taxon>Neopterygii</taxon>
        <taxon>Teleostei</taxon>
        <taxon>Neoteleostei</taxon>
        <taxon>Acanthomorphata</taxon>
        <taxon>Ovalentaria</taxon>
        <taxon>Atherinomorphae</taxon>
        <taxon>Cyprinodontiformes</taxon>
        <taxon>Goodeidae</taxon>
        <taxon>Ameca</taxon>
    </lineage>
</organism>
<evidence type="ECO:0000313" key="1">
    <source>
        <dbReference type="EMBL" id="MEQ2289295.1"/>
    </source>
</evidence>
<protein>
    <submittedName>
        <fullName evidence="1">Uncharacterized protein</fullName>
    </submittedName>
</protein>
<proteinExistence type="predicted"/>